<dbReference type="NCBIfam" id="NF002231">
    <property type="entry name" value="PRK01130.1"/>
    <property type="match status" value="1"/>
</dbReference>
<dbReference type="Pfam" id="PF04131">
    <property type="entry name" value="NanE"/>
    <property type="match status" value="1"/>
</dbReference>
<dbReference type="OrthoDB" id="9781704at2"/>
<keyword evidence="9" id="KW-1185">Reference proteome</keyword>
<evidence type="ECO:0000256" key="5">
    <source>
        <dbReference type="ARBA" id="ARBA00023235"/>
    </source>
</evidence>
<dbReference type="STRING" id="1130080.SAMN04488113_10354"/>
<dbReference type="UniPathway" id="UPA00629">
    <property type="reaction ID" value="UER00682"/>
</dbReference>
<dbReference type="GO" id="GO:0006053">
    <property type="term" value="P:N-acetylmannosamine catabolic process"/>
    <property type="evidence" value="ECO:0007669"/>
    <property type="project" value="TreeGrafter"/>
</dbReference>
<dbReference type="HAMAP" id="MF_01235">
    <property type="entry name" value="ManNAc6P_epimer"/>
    <property type="match status" value="1"/>
</dbReference>
<keyword evidence="6 7" id="KW-0119">Carbohydrate metabolism</keyword>
<dbReference type="InterPro" id="IPR013785">
    <property type="entry name" value="Aldolase_TIM"/>
</dbReference>
<dbReference type="SUPFAM" id="SSF51366">
    <property type="entry name" value="Ribulose-phoshate binding barrel"/>
    <property type="match status" value="1"/>
</dbReference>
<name>A0A1H6RJL4_9LACT</name>
<evidence type="ECO:0000313" key="9">
    <source>
        <dbReference type="Proteomes" id="UP000198564"/>
    </source>
</evidence>
<dbReference type="InterPro" id="IPR007260">
    <property type="entry name" value="NanE"/>
</dbReference>
<dbReference type="GO" id="GO:0005975">
    <property type="term" value="P:carbohydrate metabolic process"/>
    <property type="evidence" value="ECO:0007669"/>
    <property type="project" value="UniProtKB-UniRule"/>
</dbReference>
<evidence type="ECO:0000256" key="6">
    <source>
        <dbReference type="ARBA" id="ARBA00023277"/>
    </source>
</evidence>
<evidence type="ECO:0000256" key="1">
    <source>
        <dbReference type="ARBA" id="ARBA00000056"/>
    </source>
</evidence>
<evidence type="ECO:0000256" key="7">
    <source>
        <dbReference type="HAMAP-Rule" id="MF_01235"/>
    </source>
</evidence>
<comment type="catalytic activity">
    <reaction evidence="1 7">
        <text>an N-acyl-D-glucosamine 6-phosphate = an N-acyl-D-mannosamine 6-phosphate</text>
        <dbReference type="Rhea" id="RHEA:23932"/>
        <dbReference type="ChEBI" id="CHEBI:57599"/>
        <dbReference type="ChEBI" id="CHEBI:57666"/>
        <dbReference type="EC" id="5.1.3.9"/>
    </reaction>
</comment>
<keyword evidence="5 7" id="KW-0413">Isomerase</keyword>
<dbReference type="Gene3D" id="3.20.20.70">
    <property type="entry name" value="Aldolase class I"/>
    <property type="match status" value="1"/>
</dbReference>
<dbReference type="InterPro" id="IPR011060">
    <property type="entry name" value="RibuloseP-bd_barrel"/>
</dbReference>
<dbReference type="GO" id="GO:0005829">
    <property type="term" value="C:cytosol"/>
    <property type="evidence" value="ECO:0007669"/>
    <property type="project" value="TreeGrafter"/>
</dbReference>
<gene>
    <name evidence="7" type="primary">nanE</name>
    <name evidence="8" type="ORF">SAMN04488113_10354</name>
</gene>
<dbReference type="RefSeq" id="WP_091632692.1">
    <property type="nucleotide sequence ID" value="NZ_FNYW01000003.1"/>
</dbReference>
<comment type="function">
    <text evidence="2 7">Converts N-acetylmannosamine-6-phosphate (ManNAc-6-P) to N-acetylglucosamine-6-phosphate (GlcNAc-6-P).</text>
</comment>
<reference evidence="9" key="1">
    <citation type="submission" date="2016-10" db="EMBL/GenBank/DDBJ databases">
        <authorList>
            <person name="Varghese N."/>
            <person name="Submissions S."/>
        </authorList>
    </citation>
    <scope>NUCLEOTIDE SEQUENCE [LARGE SCALE GENOMIC DNA]</scope>
    <source>
        <strain evidence="9">DSM 25751</strain>
    </source>
</reference>
<dbReference type="AlphaFoldDB" id="A0A1H6RJL4"/>
<evidence type="ECO:0000313" key="8">
    <source>
        <dbReference type="EMBL" id="SEI56001.1"/>
    </source>
</evidence>
<dbReference type="Proteomes" id="UP000198564">
    <property type="component" value="Unassembled WGS sequence"/>
</dbReference>
<dbReference type="GO" id="GO:0019262">
    <property type="term" value="P:N-acetylneuraminate catabolic process"/>
    <property type="evidence" value="ECO:0007669"/>
    <property type="project" value="UniProtKB-UniRule"/>
</dbReference>
<dbReference type="PANTHER" id="PTHR36204">
    <property type="entry name" value="N-ACETYLMANNOSAMINE-6-PHOSPHATE 2-EPIMERASE-RELATED"/>
    <property type="match status" value="1"/>
</dbReference>
<accession>A0A1H6RJL4</accession>
<dbReference type="EC" id="5.1.3.9" evidence="7"/>
<proteinExistence type="inferred from homology"/>
<evidence type="ECO:0000256" key="2">
    <source>
        <dbReference type="ARBA" id="ARBA00002147"/>
    </source>
</evidence>
<evidence type="ECO:0000256" key="4">
    <source>
        <dbReference type="ARBA" id="ARBA00007439"/>
    </source>
</evidence>
<comment type="similarity">
    <text evidence="4 7">Belongs to the NanE family.</text>
</comment>
<dbReference type="GO" id="GO:0047465">
    <property type="term" value="F:N-acylglucosamine-6-phosphate 2-epimerase activity"/>
    <property type="evidence" value="ECO:0007669"/>
    <property type="project" value="UniProtKB-EC"/>
</dbReference>
<dbReference type="PANTHER" id="PTHR36204:SF1">
    <property type="entry name" value="N-ACETYLMANNOSAMINE-6-PHOSPHATE 2-EPIMERASE-RELATED"/>
    <property type="match status" value="1"/>
</dbReference>
<comment type="pathway">
    <text evidence="3 7">Amino-sugar metabolism; N-acetylneuraminate degradation; D-fructose 6-phosphate from N-acetylneuraminate: step 3/5.</text>
</comment>
<sequence>MLNIVKNKLIVSCQALSDEPLYSSFIMGRMAKAVTEGGAAAIRANSKEDIAEIKKQTSLPIIGLVKRHYQGSKVYITATMKEVDELMDAGSDMIALDATKQERPEGESLEAFVEAIRAKYDDVLLMADTSTVKEGVEAERLGFDVVSTTLVGYTSYTENESIFENDYAMLKEYIENISIPVIAEGNVDTPEKAKAVLNHGAYSVVVGSAITRPQAITKRFIDTMNN</sequence>
<dbReference type="EMBL" id="FNYW01000003">
    <property type="protein sequence ID" value="SEI56001.1"/>
    <property type="molecule type" value="Genomic_DNA"/>
</dbReference>
<protein>
    <recommendedName>
        <fullName evidence="7">Putative N-acetylmannosamine-6-phosphate 2-epimerase</fullName>
        <ecNumber evidence="7">5.1.3.9</ecNumber>
    </recommendedName>
    <alternativeName>
        <fullName evidence="7">ManNAc-6-P epimerase</fullName>
    </alternativeName>
</protein>
<dbReference type="FunFam" id="3.20.20.70:FF:000035">
    <property type="entry name" value="Putative N-acetylmannosamine-6-phosphate 2-epimerase"/>
    <property type="match status" value="1"/>
</dbReference>
<evidence type="ECO:0000256" key="3">
    <source>
        <dbReference type="ARBA" id="ARBA00005081"/>
    </source>
</evidence>
<organism evidence="8 9">
    <name type="scientific">Alkalibacterium gilvum</name>
    <dbReference type="NCBI Taxonomy" id="1130080"/>
    <lineage>
        <taxon>Bacteria</taxon>
        <taxon>Bacillati</taxon>
        <taxon>Bacillota</taxon>
        <taxon>Bacilli</taxon>
        <taxon>Lactobacillales</taxon>
        <taxon>Carnobacteriaceae</taxon>
        <taxon>Alkalibacterium</taxon>
    </lineage>
</organism>
<dbReference type="CDD" id="cd04729">
    <property type="entry name" value="NanE"/>
    <property type="match status" value="1"/>
</dbReference>